<evidence type="ECO:0000313" key="10">
    <source>
        <dbReference type="Proteomes" id="UP000315252"/>
    </source>
</evidence>
<name>A0A545U2K0_9PROT</name>
<dbReference type="Gene3D" id="3.30.590.10">
    <property type="entry name" value="Glutamine synthetase/guanido kinase, catalytic domain"/>
    <property type="match status" value="1"/>
</dbReference>
<comment type="cofactor">
    <cofactor evidence="1">
        <name>Mg(2+)</name>
        <dbReference type="ChEBI" id="CHEBI:18420"/>
    </cofactor>
</comment>
<dbReference type="GO" id="GO:0004356">
    <property type="term" value="F:glutamine synthetase activity"/>
    <property type="evidence" value="ECO:0007669"/>
    <property type="project" value="InterPro"/>
</dbReference>
<evidence type="ECO:0000256" key="4">
    <source>
        <dbReference type="ARBA" id="ARBA00022741"/>
    </source>
</evidence>
<evidence type="ECO:0000256" key="1">
    <source>
        <dbReference type="ARBA" id="ARBA00001946"/>
    </source>
</evidence>
<dbReference type="SUPFAM" id="SSF55931">
    <property type="entry name" value="Glutamine synthetase/guanido kinase"/>
    <property type="match status" value="1"/>
</dbReference>
<dbReference type="PANTHER" id="PTHR43785:SF3">
    <property type="entry name" value="GS CATALYTIC DOMAIN-CONTAINING PROTEIN"/>
    <property type="match status" value="1"/>
</dbReference>
<gene>
    <name evidence="9" type="ORF">FKG95_03690</name>
</gene>
<proteinExistence type="inferred from homology"/>
<dbReference type="Pfam" id="PF00120">
    <property type="entry name" value="Gln-synt_C"/>
    <property type="match status" value="1"/>
</dbReference>
<feature type="domain" description="GS catalytic" evidence="8">
    <location>
        <begin position="114"/>
        <end position="448"/>
    </location>
</feature>
<keyword evidence="4" id="KW-0547">Nucleotide-binding</keyword>
<dbReference type="SMART" id="SM01230">
    <property type="entry name" value="Gln-synt_C"/>
    <property type="match status" value="1"/>
</dbReference>
<dbReference type="PROSITE" id="PS51987">
    <property type="entry name" value="GS_CATALYTIC"/>
    <property type="match status" value="1"/>
</dbReference>
<evidence type="ECO:0000259" key="8">
    <source>
        <dbReference type="PROSITE" id="PS51987"/>
    </source>
</evidence>
<dbReference type="GO" id="GO:0005524">
    <property type="term" value="F:ATP binding"/>
    <property type="evidence" value="ECO:0007669"/>
    <property type="project" value="UniProtKB-KW"/>
</dbReference>
<keyword evidence="3" id="KW-0436">Ligase</keyword>
<protein>
    <submittedName>
        <fullName evidence="9">Glutamine synthetase</fullName>
    </submittedName>
</protein>
<comment type="caution">
    <text evidence="9">The sequence shown here is derived from an EMBL/GenBank/DDBJ whole genome shotgun (WGS) entry which is preliminary data.</text>
</comment>
<dbReference type="InterPro" id="IPR008146">
    <property type="entry name" value="Gln_synth_cat_dom"/>
</dbReference>
<dbReference type="SUPFAM" id="SSF54368">
    <property type="entry name" value="Glutamine synthetase, N-terminal domain"/>
    <property type="match status" value="1"/>
</dbReference>
<dbReference type="Gene3D" id="3.10.20.70">
    <property type="entry name" value="Glutamine synthetase, N-terminal domain"/>
    <property type="match status" value="1"/>
</dbReference>
<dbReference type="InterPro" id="IPR036651">
    <property type="entry name" value="Gln_synt_N_sf"/>
</dbReference>
<keyword evidence="10" id="KW-1185">Reference proteome</keyword>
<dbReference type="PANTHER" id="PTHR43785">
    <property type="entry name" value="GAMMA-GLUTAMYLPUTRESCINE SYNTHETASE"/>
    <property type="match status" value="1"/>
</dbReference>
<dbReference type="AlphaFoldDB" id="A0A545U2K0"/>
<evidence type="ECO:0000256" key="7">
    <source>
        <dbReference type="RuleBase" id="RU000384"/>
    </source>
</evidence>
<dbReference type="EMBL" id="VHSH01000001">
    <property type="protein sequence ID" value="TQV83699.1"/>
    <property type="molecule type" value="Genomic_DNA"/>
</dbReference>
<keyword evidence="5" id="KW-0067">ATP-binding</keyword>
<dbReference type="GO" id="GO:0006542">
    <property type="term" value="P:glutamine biosynthetic process"/>
    <property type="evidence" value="ECO:0007669"/>
    <property type="project" value="InterPro"/>
</dbReference>
<comment type="similarity">
    <text evidence="2 6 7">Belongs to the glutamine synthetase family.</text>
</comment>
<reference evidence="9 10" key="1">
    <citation type="submission" date="2019-06" db="EMBL/GenBank/DDBJ databases">
        <title>Whole genome sequence for Rhodospirillaceae sp. R148.</title>
        <authorList>
            <person name="Wang G."/>
        </authorList>
    </citation>
    <scope>NUCLEOTIDE SEQUENCE [LARGE SCALE GENOMIC DNA]</scope>
    <source>
        <strain evidence="9 10">R148</strain>
    </source>
</reference>
<dbReference type="Proteomes" id="UP000315252">
    <property type="component" value="Unassembled WGS sequence"/>
</dbReference>
<dbReference type="GO" id="GO:0006598">
    <property type="term" value="P:polyamine catabolic process"/>
    <property type="evidence" value="ECO:0007669"/>
    <property type="project" value="TreeGrafter"/>
</dbReference>
<evidence type="ECO:0000256" key="3">
    <source>
        <dbReference type="ARBA" id="ARBA00022598"/>
    </source>
</evidence>
<evidence type="ECO:0000313" key="9">
    <source>
        <dbReference type="EMBL" id="TQV83699.1"/>
    </source>
</evidence>
<dbReference type="OrthoDB" id="9807095at2"/>
<evidence type="ECO:0000256" key="2">
    <source>
        <dbReference type="ARBA" id="ARBA00009897"/>
    </source>
</evidence>
<dbReference type="FunFam" id="3.30.590.10:FF:000005">
    <property type="entry name" value="Probable glutamine synthetase"/>
    <property type="match status" value="1"/>
</dbReference>
<organism evidence="9 10">
    <name type="scientific">Denitrobaculum tricleocarpae</name>
    <dbReference type="NCBI Taxonomy" id="2591009"/>
    <lineage>
        <taxon>Bacteria</taxon>
        <taxon>Pseudomonadati</taxon>
        <taxon>Pseudomonadota</taxon>
        <taxon>Alphaproteobacteria</taxon>
        <taxon>Rhodospirillales</taxon>
        <taxon>Rhodospirillaceae</taxon>
        <taxon>Denitrobaculum</taxon>
    </lineage>
</organism>
<evidence type="ECO:0000256" key="5">
    <source>
        <dbReference type="ARBA" id="ARBA00022840"/>
    </source>
</evidence>
<evidence type="ECO:0000256" key="6">
    <source>
        <dbReference type="PROSITE-ProRule" id="PRU01331"/>
    </source>
</evidence>
<dbReference type="InterPro" id="IPR014746">
    <property type="entry name" value="Gln_synth/guanido_kin_cat_dom"/>
</dbReference>
<dbReference type="RefSeq" id="WP_142894935.1">
    <property type="nucleotide sequence ID" value="NZ_ML660052.1"/>
</dbReference>
<sequence>MDSIEAFLKEYEIEEVECLVPDMAGIARGKILPAAKFVQGMRNNGLRIPEGVFVQTVNGRYPDNEDSVISPAVQDVYLLPDPSTIRVVPWYSEPTAQVICDAFFMDGSPVDIAARHLLRRILALYEEKGWTPVIAPELEFFLVDVNTDPDYPLEPPIGRSGRRETSRQAFGVDAVNEFDPLFEDVYDYCEAQNLDVDTLTHEAGAAQMEMNFNHGEPMALADQAFLFKRTVREAGLRHSVYATFMAKPMQDEPGSSMHIHQSLLSSETGKNLFAQKNGKDTKLFHQHIAGLQKHLPAMMPLLAPNVNSYRRLIPDSDAPINTHWAYDNRTVGLRVPHSDPFGRRVENRLAGADANPYLAIAASLACGYLGMTQKLKPRSPVEGSAYRLAHTLPRTLYDALTRFNGTRAIKPVLGEKFIDAVTIVKETELLAYQKVISSWEREHLLLNV</sequence>
<accession>A0A545U2K0</accession>